<gene>
    <name evidence="3" type="ORF">OV079_36950</name>
</gene>
<dbReference type="Pfam" id="PF07992">
    <property type="entry name" value="Pyr_redox_2"/>
    <property type="match status" value="1"/>
</dbReference>
<proteinExistence type="inferred from homology"/>
<dbReference type="PRINTS" id="PR00411">
    <property type="entry name" value="PNDRDTASEI"/>
</dbReference>
<dbReference type="PANTHER" id="PTHR22912:SF151">
    <property type="entry name" value="DIHYDROLIPOYL DEHYDROGENASE, MITOCHONDRIAL"/>
    <property type="match status" value="1"/>
</dbReference>
<dbReference type="InterPro" id="IPR050151">
    <property type="entry name" value="Class-I_Pyr_Nuc-Dis_Oxidored"/>
</dbReference>
<keyword evidence="4" id="KW-1185">Reference proteome</keyword>
<organism evidence="3 4">
    <name type="scientific">Nannocystis pusilla</name>
    <dbReference type="NCBI Taxonomy" id="889268"/>
    <lineage>
        <taxon>Bacteria</taxon>
        <taxon>Pseudomonadati</taxon>
        <taxon>Myxococcota</taxon>
        <taxon>Polyangia</taxon>
        <taxon>Nannocystales</taxon>
        <taxon>Nannocystaceae</taxon>
        <taxon>Nannocystis</taxon>
    </lineage>
</organism>
<dbReference type="InterPro" id="IPR023753">
    <property type="entry name" value="FAD/NAD-binding_dom"/>
</dbReference>
<dbReference type="PRINTS" id="PR00368">
    <property type="entry name" value="FADPNR"/>
</dbReference>
<dbReference type="GO" id="GO:0050660">
    <property type="term" value="F:flavin adenine dinucleotide binding"/>
    <property type="evidence" value="ECO:0007669"/>
    <property type="project" value="TreeGrafter"/>
</dbReference>
<sequence>MRYADGKPDDIVEAEHVVIATGSLPIEIPGFKVDNKRVLDSTSALDLASVPKRMVCIGGGIIGLELGQTFQRLGTQLVVLEGLSRILNGVDNECADVVARQIKKDGGQIFVNAKAVGWEERNGEAVVKAEIDGKVQRSSPT</sequence>
<evidence type="ECO:0000313" key="3">
    <source>
        <dbReference type="EMBL" id="MCY1011061.1"/>
    </source>
</evidence>
<dbReference type="GO" id="GO:0004148">
    <property type="term" value="F:dihydrolipoyl dehydrogenase (NADH) activity"/>
    <property type="evidence" value="ECO:0007669"/>
    <property type="project" value="TreeGrafter"/>
</dbReference>
<evidence type="ECO:0000313" key="4">
    <source>
        <dbReference type="Proteomes" id="UP001150924"/>
    </source>
</evidence>
<feature type="domain" description="FAD/NAD(P)-binding" evidence="2">
    <location>
        <begin position="11"/>
        <end position="125"/>
    </location>
</feature>
<reference evidence="3" key="1">
    <citation type="submission" date="2022-11" db="EMBL/GenBank/DDBJ databases">
        <title>Minimal conservation of predation-associated metabolite biosynthetic gene clusters underscores biosynthetic potential of Myxococcota including descriptions for ten novel species: Archangium lansinium sp. nov., Myxococcus landrumus sp. nov., Nannocystis bai.</title>
        <authorList>
            <person name="Ahearne A."/>
            <person name="Stevens C."/>
            <person name="Phillips K."/>
        </authorList>
    </citation>
    <scope>NUCLEOTIDE SEQUENCE</scope>
    <source>
        <strain evidence="3">Na p29</strain>
    </source>
</reference>
<dbReference type="AlphaFoldDB" id="A0A9X3F438"/>
<name>A0A9X3F438_9BACT</name>
<evidence type="ECO:0000256" key="1">
    <source>
        <dbReference type="ARBA" id="ARBA00007532"/>
    </source>
</evidence>
<dbReference type="EMBL" id="JAPNKE010000002">
    <property type="protein sequence ID" value="MCY1011061.1"/>
    <property type="molecule type" value="Genomic_DNA"/>
</dbReference>
<dbReference type="Proteomes" id="UP001150924">
    <property type="component" value="Unassembled WGS sequence"/>
</dbReference>
<dbReference type="Gene3D" id="3.50.50.60">
    <property type="entry name" value="FAD/NAD(P)-binding domain"/>
    <property type="match status" value="2"/>
</dbReference>
<dbReference type="SUPFAM" id="SSF51905">
    <property type="entry name" value="FAD/NAD(P)-binding domain"/>
    <property type="match status" value="1"/>
</dbReference>
<dbReference type="PANTHER" id="PTHR22912">
    <property type="entry name" value="DISULFIDE OXIDOREDUCTASE"/>
    <property type="match status" value="1"/>
</dbReference>
<comment type="caution">
    <text evidence="3">The sequence shown here is derived from an EMBL/GenBank/DDBJ whole genome shotgun (WGS) entry which is preliminary data.</text>
</comment>
<dbReference type="GO" id="GO:0006103">
    <property type="term" value="P:2-oxoglutarate metabolic process"/>
    <property type="evidence" value="ECO:0007669"/>
    <property type="project" value="TreeGrafter"/>
</dbReference>
<protein>
    <submittedName>
        <fullName evidence="3">FAD-dependent oxidoreductase</fullName>
    </submittedName>
</protein>
<dbReference type="InterPro" id="IPR036188">
    <property type="entry name" value="FAD/NAD-bd_sf"/>
</dbReference>
<comment type="similarity">
    <text evidence="1">Belongs to the class-I pyridine nucleotide-disulfide oxidoreductase family.</text>
</comment>
<evidence type="ECO:0000259" key="2">
    <source>
        <dbReference type="Pfam" id="PF07992"/>
    </source>
</evidence>
<accession>A0A9X3F438</accession>